<evidence type="ECO:0000313" key="1">
    <source>
        <dbReference type="EMBL" id="MCP2732172.1"/>
    </source>
</evidence>
<name>A0AAE3H0S7_9CYAN</name>
<accession>A0AAE3H0S7</accession>
<protein>
    <submittedName>
        <fullName evidence="1">DUF1036 domain-containing protein</fullName>
    </submittedName>
</protein>
<dbReference type="Proteomes" id="UP001204953">
    <property type="component" value="Unassembled WGS sequence"/>
</dbReference>
<gene>
    <name evidence="1" type="ORF">NJ959_27455</name>
</gene>
<evidence type="ECO:0000313" key="2">
    <source>
        <dbReference type="Proteomes" id="UP001204953"/>
    </source>
</evidence>
<dbReference type="Pfam" id="PF06282">
    <property type="entry name" value="DUF1036"/>
    <property type="match status" value="1"/>
</dbReference>
<reference evidence="1" key="1">
    <citation type="submission" date="2022-06" db="EMBL/GenBank/DDBJ databases">
        <title>New cyanobacteria of genus Symplocastrum in benthos of Lake Baikal.</title>
        <authorList>
            <person name="Sorokovikova E."/>
            <person name="Tikhonova I."/>
            <person name="Krasnopeev A."/>
            <person name="Evseev P."/>
            <person name="Gladkikh A."/>
            <person name="Belykh O."/>
        </authorList>
    </citation>
    <scope>NUCLEOTIDE SEQUENCE</scope>
    <source>
        <strain evidence="1">BBK-W-15</strain>
    </source>
</reference>
<comment type="caution">
    <text evidence="1">The sequence shown here is derived from an EMBL/GenBank/DDBJ whole genome shotgun (WGS) entry which is preliminary data.</text>
</comment>
<dbReference type="InterPro" id="IPR009380">
    <property type="entry name" value="DUF1036"/>
</dbReference>
<dbReference type="RefSeq" id="WP_254014896.1">
    <property type="nucleotide sequence ID" value="NZ_JAMZMM010000499.1"/>
</dbReference>
<keyword evidence="2" id="KW-1185">Reference proteome</keyword>
<sequence length="122" mass="13955">MVKNRICHQKAEIIHFHKTQAIKTHLLGELIPMNILRKLSLVTMGIGTFMISTLSLLSPAQSAPRGFHVCNETGENIEVAIAYYESDYGNDIWTTEGWYNLSRTECKTIHSSLENSRWISFR</sequence>
<proteinExistence type="predicted"/>
<organism evidence="1 2">
    <name type="scientific">Limnofasciculus baicalensis BBK-W-15</name>
    <dbReference type="NCBI Taxonomy" id="2699891"/>
    <lineage>
        <taxon>Bacteria</taxon>
        <taxon>Bacillati</taxon>
        <taxon>Cyanobacteriota</taxon>
        <taxon>Cyanophyceae</taxon>
        <taxon>Coleofasciculales</taxon>
        <taxon>Coleofasciculaceae</taxon>
        <taxon>Limnofasciculus</taxon>
        <taxon>Limnofasciculus baicalensis</taxon>
    </lineage>
</organism>
<dbReference type="EMBL" id="JAMZMM010000499">
    <property type="protein sequence ID" value="MCP2732172.1"/>
    <property type="molecule type" value="Genomic_DNA"/>
</dbReference>
<dbReference type="AlphaFoldDB" id="A0AAE3H0S7"/>